<comment type="similarity">
    <text evidence="1">Belongs to the LTO1 family.</text>
</comment>
<proteinExistence type="inferred from homology"/>
<protein>
    <recommendedName>
        <fullName evidence="2">Essential protein Yae1 N-terminal domain-containing protein</fullName>
    </recommendedName>
</protein>
<keyword evidence="4" id="KW-1185">Reference proteome</keyword>
<name>F2TXZ7_SALR5</name>
<dbReference type="OMA" id="DHADDAF"/>
<evidence type="ECO:0000313" key="3">
    <source>
        <dbReference type="EMBL" id="EGD76256.1"/>
    </source>
</evidence>
<dbReference type="InterPro" id="IPR019191">
    <property type="entry name" value="Essential_protein_Yae1_N"/>
</dbReference>
<evidence type="ECO:0000259" key="2">
    <source>
        <dbReference type="Pfam" id="PF09811"/>
    </source>
</evidence>
<dbReference type="PANTHER" id="PTHR28532">
    <property type="entry name" value="GEO13458P1"/>
    <property type="match status" value="1"/>
</dbReference>
<dbReference type="PANTHER" id="PTHR28532:SF1">
    <property type="entry name" value="ORAL CANCER OVEREXPRESSED 1"/>
    <property type="match status" value="1"/>
</dbReference>
<feature type="domain" description="Essential protein Yae1 N-terminal" evidence="2">
    <location>
        <begin position="20"/>
        <end position="54"/>
    </location>
</feature>
<dbReference type="STRING" id="946362.F2TXZ7"/>
<dbReference type="EMBL" id="GL832956">
    <property type="protein sequence ID" value="EGD76256.1"/>
    <property type="molecule type" value="Genomic_DNA"/>
</dbReference>
<dbReference type="Pfam" id="PF09811">
    <property type="entry name" value="Yae1_N"/>
    <property type="match status" value="1"/>
</dbReference>
<dbReference type="InterPro" id="IPR052436">
    <property type="entry name" value="LTO1_adapter"/>
</dbReference>
<evidence type="ECO:0000256" key="1">
    <source>
        <dbReference type="ARBA" id="ARBA00038090"/>
    </source>
</evidence>
<dbReference type="InParanoid" id="F2TXZ7"/>
<reference evidence="3" key="1">
    <citation type="submission" date="2009-08" db="EMBL/GenBank/DDBJ databases">
        <title>Annotation of Salpingoeca rosetta.</title>
        <authorList>
            <consortium name="The Broad Institute Genome Sequencing Platform"/>
            <person name="Russ C."/>
            <person name="Cuomo C."/>
            <person name="Burger G."/>
            <person name="Gray M.W."/>
            <person name="Holland P.W.H."/>
            <person name="King N."/>
            <person name="Lang F.B.F."/>
            <person name="Roger A.J."/>
            <person name="Ruiz-Trillo I."/>
            <person name="Young S.K."/>
            <person name="Zeng Q."/>
            <person name="Gargeya S."/>
            <person name="Alvarado L."/>
            <person name="Berlin A."/>
            <person name="Chapman S.B."/>
            <person name="Chen Z."/>
            <person name="Freedman E."/>
            <person name="Gellesch M."/>
            <person name="Goldberg J."/>
            <person name="Griggs A."/>
            <person name="Gujja S."/>
            <person name="Heilman E."/>
            <person name="Heiman D."/>
            <person name="Howarth C."/>
            <person name="Mehta T."/>
            <person name="Neiman D."/>
            <person name="Pearson M."/>
            <person name="Roberts A."/>
            <person name="Saif S."/>
            <person name="Shea T."/>
            <person name="Shenoy N."/>
            <person name="Sisk P."/>
            <person name="Stolte C."/>
            <person name="Sykes S."/>
            <person name="White J."/>
            <person name="Yandava C."/>
            <person name="Haas B."/>
            <person name="Nusbaum C."/>
            <person name="Birren B."/>
        </authorList>
    </citation>
    <scope>NUCLEOTIDE SEQUENCE [LARGE SCALE GENOMIC DNA]</scope>
    <source>
        <strain evidence="3">ATCC 50818</strain>
    </source>
</reference>
<organism evidence="4">
    <name type="scientific">Salpingoeca rosetta (strain ATCC 50818 / BSB-021)</name>
    <dbReference type="NCBI Taxonomy" id="946362"/>
    <lineage>
        <taxon>Eukaryota</taxon>
        <taxon>Choanoflagellata</taxon>
        <taxon>Craspedida</taxon>
        <taxon>Salpingoecidae</taxon>
        <taxon>Salpingoeca</taxon>
    </lineage>
</organism>
<dbReference type="KEGG" id="sre:PTSG_00959"/>
<dbReference type="Proteomes" id="UP000007799">
    <property type="component" value="Unassembled WGS sequence"/>
</dbReference>
<dbReference type="AlphaFoldDB" id="F2TXZ7"/>
<evidence type="ECO:0000313" key="4">
    <source>
        <dbReference type="Proteomes" id="UP000007799"/>
    </source>
</evidence>
<gene>
    <name evidence="3" type="ORF">PTSG_00959</name>
</gene>
<sequence>MDDLFDAVEALEVSPAQDAHEQGTAVGRSQGFVEGRHAGIQTGFSLGMEIGFYLSSIEQWTAQRPDICSTKRFQAHADKLKAAVDRIQRLSAGDETLDAALSDMRTAYTMVCNVLKIKQPFRMQETESSLSF</sequence>
<dbReference type="GeneID" id="16079025"/>
<dbReference type="OrthoDB" id="48036at2759"/>
<accession>F2TXZ7</accession>
<dbReference type="RefSeq" id="XP_004998431.1">
    <property type="nucleotide sequence ID" value="XM_004998374.1"/>
</dbReference>